<keyword evidence="1" id="KW-1133">Transmembrane helix</keyword>
<protein>
    <recommendedName>
        <fullName evidence="4">Transmembrane protein</fullName>
    </recommendedName>
</protein>
<evidence type="ECO:0000313" key="2">
    <source>
        <dbReference type="EMBL" id="CAD8192181.1"/>
    </source>
</evidence>
<name>A0A8S1WTX4_9CILI</name>
<keyword evidence="3" id="KW-1185">Reference proteome</keyword>
<feature type="transmembrane region" description="Helical" evidence="1">
    <location>
        <begin position="110"/>
        <end position="128"/>
    </location>
</feature>
<gene>
    <name evidence="2" type="ORF">PPENT_87.1.T1010012</name>
</gene>
<evidence type="ECO:0000313" key="3">
    <source>
        <dbReference type="Proteomes" id="UP000689195"/>
    </source>
</evidence>
<dbReference type="Proteomes" id="UP000689195">
    <property type="component" value="Unassembled WGS sequence"/>
</dbReference>
<keyword evidence="1" id="KW-0472">Membrane</keyword>
<organism evidence="2 3">
    <name type="scientific">Paramecium pentaurelia</name>
    <dbReference type="NCBI Taxonomy" id="43138"/>
    <lineage>
        <taxon>Eukaryota</taxon>
        <taxon>Sar</taxon>
        <taxon>Alveolata</taxon>
        <taxon>Ciliophora</taxon>
        <taxon>Intramacronucleata</taxon>
        <taxon>Oligohymenophorea</taxon>
        <taxon>Peniculida</taxon>
        <taxon>Parameciidae</taxon>
        <taxon>Paramecium</taxon>
    </lineage>
</organism>
<comment type="caution">
    <text evidence="2">The sequence shown here is derived from an EMBL/GenBank/DDBJ whole genome shotgun (WGS) entry which is preliminary data.</text>
</comment>
<accession>A0A8S1WTX4</accession>
<reference evidence="2" key="1">
    <citation type="submission" date="2021-01" db="EMBL/GenBank/DDBJ databases">
        <authorList>
            <consortium name="Genoscope - CEA"/>
            <person name="William W."/>
        </authorList>
    </citation>
    <scope>NUCLEOTIDE SEQUENCE</scope>
</reference>
<sequence length="175" mass="21096">MYFYQYLFHNVLIFQTLQTGLIYVNQNSIEFGYGIPNKQSFFLQQCHISQFFILFCMILVFEMMRLIFLILQFWNIGFDVSLSRDRQQFSEEKVKVEISENYFQLLLQEFHRITTAHLIFIHINVYLFNMQQRNFHLNIQINSQDKAFLYGNIQRSIVTVHIIISPNMNIISKNN</sequence>
<feature type="transmembrane region" description="Helical" evidence="1">
    <location>
        <begin position="51"/>
        <end position="74"/>
    </location>
</feature>
<keyword evidence="1" id="KW-0812">Transmembrane</keyword>
<dbReference type="EMBL" id="CAJJDO010000101">
    <property type="protein sequence ID" value="CAD8192181.1"/>
    <property type="molecule type" value="Genomic_DNA"/>
</dbReference>
<dbReference type="AlphaFoldDB" id="A0A8S1WTX4"/>
<evidence type="ECO:0000256" key="1">
    <source>
        <dbReference type="SAM" id="Phobius"/>
    </source>
</evidence>
<proteinExistence type="predicted"/>
<evidence type="ECO:0008006" key="4">
    <source>
        <dbReference type="Google" id="ProtNLM"/>
    </source>
</evidence>